<evidence type="ECO:0000313" key="8">
    <source>
        <dbReference type="Proteomes" id="UP000593562"/>
    </source>
</evidence>
<dbReference type="Pfam" id="PF03055">
    <property type="entry name" value="RPE65"/>
    <property type="match status" value="1"/>
</dbReference>
<feature type="compositionally biased region" description="Low complexity" evidence="6">
    <location>
        <begin position="70"/>
        <end position="79"/>
    </location>
</feature>
<evidence type="ECO:0000313" key="7">
    <source>
        <dbReference type="EMBL" id="KAF5735130.1"/>
    </source>
</evidence>
<keyword evidence="4 5" id="KW-0408">Iron</keyword>
<gene>
    <name evidence="7" type="ORF">HS088_TW15G00630</name>
</gene>
<comment type="cofactor">
    <cofactor evidence="5">
        <name>Fe(2+)</name>
        <dbReference type="ChEBI" id="CHEBI:29033"/>
    </cofactor>
    <text evidence="5">Binds 1 Fe(2+) ion per subunit.</text>
</comment>
<reference evidence="7 8" key="1">
    <citation type="journal article" date="2020" name="Nat. Commun.">
        <title>Genome of Tripterygium wilfordii and identification of cytochrome P450 involved in triptolide biosynthesis.</title>
        <authorList>
            <person name="Tu L."/>
            <person name="Su P."/>
            <person name="Zhang Z."/>
            <person name="Gao L."/>
            <person name="Wang J."/>
            <person name="Hu T."/>
            <person name="Zhou J."/>
            <person name="Zhang Y."/>
            <person name="Zhao Y."/>
            <person name="Liu Y."/>
            <person name="Song Y."/>
            <person name="Tong Y."/>
            <person name="Lu Y."/>
            <person name="Yang J."/>
            <person name="Xu C."/>
            <person name="Jia M."/>
            <person name="Peters R.J."/>
            <person name="Huang L."/>
            <person name="Gao W."/>
        </authorList>
    </citation>
    <scope>NUCLEOTIDE SEQUENCE [LARGE SCALE GENOMIC DNA]</scope>
    <source>
        <strain evidence="8">cv. XIE 37</strain>
        <tissue evidence="7">Leaf</tissue>
    </source>
</reference>
<feature type="binding site" evidence="5">
    <location>
        <position position="293"/>
    </location>
    <ligand>
        <name>Fe cation</name>
        <dbReference type="ChEBI" id="CHEBI:24875"/>
        <note>catalytic</note>
    </ligand>
</feature>
<feature type="binding site" evidence="5">
    <location>
        <position position="407"/>
    </location>
    <ligand>
        <name>Fe cation</name>
        <dbReference type="ChEBI" id="CHEBI:24875"/>
        <note>catalytic</note>
    </ligand>
</feature>
<feature type="region of interest" description="Disordered" evidence="6">
    <location>
        <begin position="1"/>
        <end position="80"/>
    </location>
</feature>
<dbReference type="PANTHER" id="PTHR10543:SF46">
    <property type="entry name" value="CAROTENOID CLEAVAGE DIOXYGENASE 4, CHLOROPLASTIC-RELATED"/>
    <property type="match status" value="1"/>
</dbReference>
<keyword evidence="2 5" id="KW-0479">Metal-binding</keyword>
<dbReference type="InterPro" id="IPR004294">
    <property type="entry name" value="Carotenoid_Oase"/>
</dbReference>
<dbReference type="FunCoup" id="A0A7J7CM41">
    <property type="interactions" value="217"/>
</dbReference>
<dbReference type="OrthoDB" id="1069523at2759"/>
<evidence type="ECO:0000256" key="1">
    <source>
        <dbReference type="ARBA" id="ARBA00006787"/>
    </source>
</evidence>
<evidence type="ECO:0000256" key="3">
    <source>
        <dbReference type="ARBA" id="ARBA00022964"/>
    </source>
</evidence>
<feature type="binding site" evidence="5">
    <location>
        <position position="586"/>
    </location>
    <ligand>
        <name>Fe cation</name>
        <dbReference type="ChEBI" id="CHEBI:24875"/>
        <note>catalytic</note>
    </ligand>
</feature>
<dbReference type="GO" id="GO:0009570">
    <property type="term" value="C:chloroplast stroma"/>
    <property type="evidence" value="ECO:0007669"/>
    <property type="project" value="TreeGrafter"/>
</dbReference>
<dbReference type="PANTHER" id="PTHR10543">
    <property type="entry name" value="BETA-CAROTENE DIOXYGENASE"/>
    <property type="match status" value="1"/>
</dbReference>
<keyword evidence="3 7" id="KW-0560">Oxidoreductase</keyword>
<feature type="binding site" evidence="5">
    <location>
        <position position="342"/>
    </location>
    <ligand>
        <name>Fe cation</name>
        <dbReference type="ChEBI" id="CHEBI:24875"/>
        <note>catalytic</note>
    </ligand>
</feature>
<dbReference type="InParanoid" id="A0A7J7CM41"/>
<dbReference type="AlphaFoldDB" id="A0A7J7CM41"/>
<evidence type="ECO:0000256" key="6">
    <source>
        <dbReference type="SAM" id="MobiDB-lite"/>
    </source>
</evidence>
<dbReference type="GO" id="GO:0016121">
    <property type="term" value="P:carotene catabolic process"/>
    <property type="evidence" value="ECO:0007669"/>
    <property type="project" value="TreeGrafter"/>
</dbReference>
<accession>A0A7J7CM41</accession>
<name>A0A7J7CM41_TRIWF</name>
<dbReference type="GO" id="GO:0010436">
    <property type="term" value="F:carotenoid dioxygenase activity"/>
    <property type="evidence" value="ECO:0007669"/>
    <property type="project" value="TreeGrafter"/>
</dbReference>
<feature type="compositionally biased region" description="Low complexity" evidence="6">
    <location>
        <begin position="45"/>
        <end position="57"/>
    </location>
</feature>
<sequence>MDAFSSSFLSASPPSKLLFSSPPSPYNKLRQPLQISSVHLEEKPATPTARPPSTTTSNGRAPKPSPSPSLPAKSKLSPPIKRRVEPKVPAIILNAFDDIINNFIDPPLRPSVDPRYVLSDNFAPVSELPPTECEVIEGSLPPCLDGAYIRNGPNPQYLPRGPYHLFDGDGMLHSIRISQGKATLCSRYVNTYKYKIECDAGVPLIPNVFSGFNGLTASAARGAVTAARVLTGQFNPANGIGLANTSLAFFGNRLYALGESDLPYAVRLTPDGDIETVGRHDFEGKLVMSMTAHPKLEPETGEAFAFRYGPVPPFLTFFWFDKKGNKQPDVPIFSMTRPSFLHDFAITKKYAIFADIQIVMNPVEMINGGAPVGSDPSKVCRIGIIPRYARDESEIRWFDVPGFNIIHAINAWDEEEEDAVVMIAPNILSVEHTLERMDLVHALVEKVRIDLKTGIVTRHPVSARNLDFAVINQAFTGRKNKYVYAGVGDPMPKISGVVKLDVSKGERQECTVATRMFGPGCYGGEPFFVAREQKNPEAEEDDGYVMSYVHNEKTGESKFLVMDAKTPDLEIVAAVKLPQRVPYGFHGLFIRESDLKRL</sequence>
<keyword evidence="8" id="KW-1185">Reference proteome</keyword>
<dbReference type="EMBL" id="JAAARO010000015">
    <property type="protein sequence ID" value="KAF5735130.1"/>
    <property type="molecule type" value="Genomic_DNA"/>
</dbReference>
<dbReference type="GO" id="GO:0046872">
    <property type="term" value="F:metal ion binding"/>
    <property type="evidence" value="ECO:0007669"/>
    <property type="project" value="UniProtKB-KW"/>
</dbReference>
<comment type="similarity">
    <text evidence="1">Belongs to the carotenoid oxygenase family.</text>
</comment>
<feature type="compositionally biased region" description="Low complexity" evidence="6">
    <location>
        <begin position="1"/>
        <end position="21"/>
    </location>
</feature>
<keyword evidence="3 7" id="KW-0223">Dioxygenase</keyword>
<protein>
    <submittedName>
        <fullName evidence="7">Nine-cis-epoxycarotenoid dioxygenase 4</fullName>
    </submittedName>
</protein>
<comment type="caution">
    <text evidence="7">The sequence shown here is derived from an EMBL/GenBank/DDBJ whole genome shotgun (WGS) entry which is preliminary data.</text>
</comment>
<evidence type="ECO:0000256" key="5">
    <source>
        <dbReference type="PIRSR" id="PIRSR604294-1"/>
    </source>
</evidence>
<organism evidence="7 8">
    <name type="scientific">Tripterygium wilfordii</name>
    <name type="common">Thunder God vine</name>
    <dbReference type="NCBI Taxonomy" id="458696"/>
    <lineage>
        <taxon>Eukaryota</taxon>
        <taxon>Viridiplantae</taxon>
        <taxon>Streptophyta</taxon>
        <taxon>Embryophyta</taxon>
        <taxon>Tracheophyta</taxon>
        <taxon>Spermatophyta</taxon>
        <taxon>Magnoliopsida</taxon>
        <taxon>eudicotyledons</taxon>
        <taxon>Gunneridae</taxon>
        <taxon>Pentapetalae</taxon>
        <taxon>rosids</taxon>
        <taxon>fabids</taxon>
        <taxon>Celastrales</taxon>
        <taxon>Celastraceae</taxon>
        <taxon>Tripterygium</taxon>
    </lineage>
</organism>
<proteinExistence type="inferred from homology"/>
<dbReference type="Proteomes" id="UP000593562">
    <property type="component" value="Unassembled WGS sequence"/>
</dbReference>
<evidence type="ECO:0000256" key="2">
    <source>
        <dbReference type="ARBA" id="ARBA00022723"/>
    </source>
</evidence>
<evidence type="ECO:0000256" key="4">
    <source>
        <dbReference type="ARBA" id="ARBA00023004"/>
    </source>
</evidence>